<evidence type="ECO:0000259" key="1">
    <source>
        <dbReference type="Pfam" id="PF00024"/>
    </source>
</evidence>
<dbReference type="Proteomes" id="UP001374579">
    <property type="component" value="Unassembled WGS sequence"/>
</dbReference>
<dbReference type="Gene3D" id="3.50.4.10">
    <property type="entry name" value="Hepatocyte Growth Factor"/>
    <property type="match status" value="1"/>
</dbReference>
<dbReference type="Pfam" id="PF00024">
    <property type="entry name" value="PAN_1"/>
    <property type="match status" value="1"/>
</dbReference>
<organism evidence="2 3">
    <name type="scientific">Littorina saxatilis</name>
    <dbReference type="NCBI Taxonomy" id="31220"/>
    <lineage>
        <taxon>Eukaryota</taxon>
        <taxon>Metazoa</taxon>
        <taxon>Spiralia</taxon>
        <taxon>Lophotrochozoa</taxon>
        <taxon>Mollusca</taxon>
        <taxon>Gastropoda</taxon>
        <taxon>Caenogastropoda</taxon>
        <taxon>Littorinimorpha</taxon>
        <taxon>Littorinoidea</taxon>
        <taxon>Littorinidae</taxon>
        <taxon>Littorina</taxon>
    </lineage>
</organism>
<reference evidence="2 3" key="1">
    <citation type="submission" date="2024-02" db="EMBL/GenBank/DDBJ databases">
        <title>Chromosome-scale genome assembly of the rough periwinkle Littorina saxatilis.</title>
        <authorList>
            <person name="De Jode A."/>
            <person name="Faria R."/>
            <person name="Formenti G."/>
            <person name="Sims Y."/>
            <person name="Smith T.P."/>
            <person name="Tracey A."/>
            <person name="Wood J.M.D."/>
            <person name="Zagrodzka Z.B."/>
            <person name="Johannesson K."/>
            <person name="Butlin R.K."/>
            <person name="Leder E.H."/>
        </authorList>
    </citation>
    <scope>NUCLEOTIDE SEQUENCE [LARGE SCALE GENOMIC DNA]</scope>
    <source>
        <strain evidence="2">Snail1</strain>
        <tissue evidence="2">Muscle</tissue>
    </source>
</reference>
<dbReference type="EMBL" id="JBAMIC010000008">
    <property type="protein sequence ID" value="KAK7103203.1"/>
    <property type="molecule type" value="Genomic_DNA"/>
</dbReference>
<gene>
    <name evidence="2" type="ORF">V1264_018156</name>
</gene>
<dbReference type="SUPFAM" id="SSF57414">
    <property type="entry name" value="Hairpin loop containing domain-like"/>
    <property type="match status" value="1"/>
</dbReference>
<evidence type="ECO:0000313" key="2">
    <source>
        <dbReference type="EMBL" id="KAK7103203.1"/>
    </source>
</evidence>
<accession>A0AAN9GBS7</accession>
<feature type="domain" description="Apple" evidence="1">
    <location>
        <begin position="13"/>
        <end position="61"/>
    </location>
</feature>
<comment type="caution">
    <text evidence="2">The sequence shown here is derived from an EMBL/GenBank/DDBJ whole genome shotgun (WGS) entry which is preliminary data.</text>
</comment>
<sequence length="80" mass="9297">MYSCPSNDLKNLMVKYPGSAITAPVEREACLDFCRSTPLCLAVDYDTLNLLCHRKYETALTAPWMWARWAEYNHYQRSCV</sequence>
<proteinExistence type="predicted"/>
<protein>
    <recommendedName>
        <fullName evidence="1">Apple domain-containing protein</fullName>
    </recommendedName>
</protein>
<dbReference type="AlphaFoldDB" id="A0AAN9GBS7"/>
<dbReference type="InterPro" id="IPR003609">
    <property type="entry name" value="Pan_app"/>
</dbReference>
<name>A0AAN9GBS7_9CAEN</name>
<evidence type="ECO:0000313" key="3">
    <source>
        <dbReference type="Proteomes" id="UP001374579"/>
    </source>
</evidence>
<keyword evidence="3" id="KW-1185">Reference proteome</keyword>